<name>A0A0F9SBY6_9ZZZZ</name>
<keyword evidence="3" id="KW-0808">Transferase</keyword>
<accession>A0A0F9SBY6</accession>
<dbReference type="AlphaFoldDB" id="A0A0F9SBY6"/>
<dbReference type="GO" id="GO:0016746">
    <property type="term" value="F:acyltransferase activity"/>
    <property type="evidence" value="ECO:0007669"/>
    <property type="project" value="UniProtKB-KW"/>
</dbReference>
<evidence type="ECO:0000256" key="4">
    <source>
        <dbReference type="ARBA" id="ARBA00023098"/>
    </source>
</evidence>
<reference evidence="6" key="1">
    <citation type="journal article" date="2015" name="Nature">
        <title>Complex archaea that bridge the gap between prokaryotes and eukaryotes.</title>
        <authorList>
            <person name="Spang A."/>
            <person name="Saw J.H."/>
            <person name="Jorgensen S.L."/>
            <person name="Zaremba-Niedzwiedzka K."/>
            <person name="Martijn J."/>
            <person name="Lind A.E."/>
            <person name="van Eijk R."/>
            <person name="Schleper C."/>
            <person name="Guy L."/>
            <person name="Ettema T.J."/>
        </authorList>
    </citation>
    <scope>NUCLEOTIDE SEQUENCE</scope>
</reference>
<evidence type="ECO:0000256" key="1">
    <source>
        <dbReference type="ARBA" id="ARBA00005189"/>
    </source>
</evidence>
<proteinExistence type="predicted"/>
<comment type="caution">
    <text evidence="6">The sequence shown here is derived from an EMBL/GenBank/DDBJ whole genome shotgun (WGS) entry which is preliminary data.</text>
</comment>
<dbReference type="Pfam" id="PF13444">
    <property type="entry name" value="Acetyltransf_5"/>
    <property type="match status" value="1"/>
</dbReference>
<keyword evidence="4" id="KW-0443">Lipid metabolism</keyword>
<dbReference type="PANTHER" id="PTHR37323:SF1">
    <property type="entry name" value="L-ORNITHINE N(ALPHA)-ACYLTRANSFERASE"/>
    <property type="match status" value="1"/>
</dbReference>
<organism evidence="6">
    <name type="scientific">marine sediment metagenome</name>
    <dbReference type="NCBI Taxonomy" id="412755"/>
    <lineage>
        <taxon>unclassified sequences</taxon>
        <taxon>metagenomes</taxon>
        <taxon>ecological metagenomes</taxon>
    </lineage>
</organism>
<keyword evidence="5" id="KW-0012">Acyltransferase</keyword>
<evidence type="ECO:0000256" key="3">
    <source>
        <dbReference type="ARBA" id="ARBA00022679"/>
    </source>
</evidence>
<dbReference type="GO" id="GO:0006629">
    <property type="term" value="P:lipid metabolic process"/>
    <property type="evidence" value="ECO:0007669"/>
    <property type="project" value="UniProtKB-KW"/>
</dbReference>
<dbReference type="InterPro" id="IPR016181">
    <property type="entry name" value="Acyl_CoA_acyltransferase"/>
</dbReference>
<sequence>MLPSGSTDSFGMLKGHYQAVAATNARDIEAAQALRALCFGVQGRLDADAFDQHKQHILIRDLRTGQLASCFRVEVLTGPMLKQSYAAQFYDLARLSRNNEPMMELGRFCVRPGLNDPDVVRIAWASLTQYVEAHGIKLLLGCTSFAGTDADRYGDVFALLHDRYLGPPAWRPDVKAPEVVRFSPRDLGRSDLKLAMQALPPLLRTYLMMGGWVSDHAVVDRHLKTLHVFTGLSINAIPEARKRLLRGLI</sequence>
<dbReference type="Gene3D" id="3.40.630.30">
    <property type="match status" value="1"/>
</dbReference>
<dbReference type="InterPro" id="IPR052351">
    <property type="entry name" value="Ornithine_N-alpha-AT"/>
</dbReference>
<dbReference type="PANTHER" id="PTHR37323">
    <property type="entry name" value="GCN5-RELATED N-ACETYLTRANSFERASE"/>
    <property type="match status" value="1"/>
</dbReference>
<dbReference type="SUPFAM" id="SSF55729">
    <property type="entry name" value="Acyl-CoA N-acyltransferases (Nat)"/>
    <property type="match status" value="1"/>
</dbReference>
<comment type="pathway">
    <text evidence="1">Lipid metabolism.</text>
</comment>
<dbReference type="EMBL" id="LAZR01002684">
    <property type="protein sequence ID" value="KKN26898.1"/>
    <property type="molecule type" value="Genomic_DNA"/>
</dbReference>
<evidence type="ECO:0000313" key="6">
    <source>
        <dbReference type="EMBL" id="KKN26898.1"/>
    </source>
</evidence>
<gene>
    <name evidence="6" type="ORF">LCGC14_0870000</name>
</gene>
<protein>
    <submittedName>
        <fullName evidence="6">Uncharacterized protein</fullName>
    </submittedName>
</protein>
<keyword evidence="2" id="KW-0444">Lipid biosynthesis</keyword>
<evidence type="ECO:0000256" key="5">
    <source>
        <dbReference type="ARBA" id="ARBA00023315"/>
    </source>
</evidence>
<evidence type="ECO:0000256" key="2">
    <source>
        <dbReference type="ARBA" id="ARBA00022516"/>
    </source>
</evidence>